<dbReference type="CDD" id="cd17909">
    <property type="entry name" value="CheC_ClassI"/>
    <property type="match status" value="1"/>
</dbReference>
<dbReference type="OrthoDB" id="9812187at2"/>
<organism evidence="4 5">
    <name type="scientific">Jeotgalibacillus campisalis</name>
    <dbReference type="NCBI Taxonomy" id="220754"/>
    <lineage>
        <taxon>Bacteria</taxon>
        <taxon>Bacillati</taxon>
        <taxon>Bacillota</taxon>
        <taxon>Bacilli</taxon>
        <taxon>Bacillales</taxon>
        <taxon>Caryophanaceae</taxon>
        <taxon>Jeotgalibacillus</taxon>
    </lineage>
</organism>
<dbReference type="GO" id="GO:0006935">
    <property type="term" value="P:chemotaxis"/>
    <property type="evidence" value="ECO:0007669"/>
    <property type="project" value="UniProtKB-KW"/>
</dbReference>
<feature type="domain" description="CheC-like protein" evidence="3">
    <location>
        <begin position="114"/>
        <end position="146"/>
    </location>
</feature>
<dbReference type="Gene3D" id="3.40.1550.10">
    <property type="entry name" value="CheC-like"/>
    <property type="match status" value="1"/>
</dbReference>
<accession>A0A0C2RBQ2</accession>
<dbReference type="InterPro" id="IPR050992">
    <property type="entry name" value="CheZ_family_phosphatases"/>
</dbReference>
<name>A0A0C2RBQ2_9BACL</name>
<keyword evidence="1" id="KW-0145">Chemotaxis</keyword>
<dbReference type="PANTHER" id="PTHR43693">
    <property type="entry name" value="PROTEIN PHOSPHATASE CHEZ"/>
    <property type="match status" value="1"/>
</dbReference>
<evidence type="ECO:0000256" key="2">
    <source>
        <dbReference type="ARBA" id="ARBA00022801"/>
    </source>
</evidence>
<dbReference type="InterPro" id="IPR007597">
    <property type="entry name" value="CheC"/>
</dbReference>
<evidence type="ECO:0000313" key="5">
    <source>
        <dbReference type="Proteomes" id="UP000031972"/>
    </source>
</evidence>
<dbReference type="EMBL" id="JXRR01000014">
    <property type="protein sequence ID" value="KIL47740.1"/>
    <property type="molecule type" value="Genomic_DNA"/>
</dbReference>
<proteinExistence type="predicted"/>
<dbReference type="GO" id="GO:0016787">
    <property type="term" value="F:hydrolase activity"/>
    <property type="evidence" value="ECO:0007669"/>
    <property type="project" value="UniProtKB-KW"/>
</dbReference>
<dbReference type="Pfam" id="PF04509">
    <property type="entry name" value="CheC"/>
    <property type="match status" value="2"/>
</dbReference>
<keyword evidence="2" id="KW-0378">Hydrolase</keyword>
<dbReference type="PANTHER" id="PTHR43693:SF1">
    <property type="entry name" value="PROTEIN PHOSPHATASE CHEZ"/>
    <property type="match status" value="1"/>
</dbReference>
<reference evidence="4 5" key="1">
    <citation type="submission" date="2015-01" db="EMBL/GenBank/DDBJ databases">
        <title>Jeotgalibacillus campisalis genome sequencing.</title>
        <authorList>
            <person name="Goh K.M."/>
            <person name="Chan K.-G."/>
            <person name="Yaakop A.S."/>
            <person name="Ee R."/>
            <person name="Gan H.M."/>
            <person name="Chan C.S."/>
        </authorList>
    </citation>
    <scope>NUCLEOTIDE SEQUENCE [LARGE SCALE GENOMIC DNA]</scope>
    <source>
        <strain evidence="4 5">SF-57</strain>
    </source>
</reference>
<protein>
    <submittedName>
        <fullName evidence="4">Chemotaxis protein CheY</fullName>
    </submittedName>
</protein>
<dbReference type="PATRIC" id="fig|220754.4.peg.1926"/>
<keyword evidence="5" id="KW-1185">Reference proteome</keyword>
<sequence length="211" mass="22677">MIYKNNITPALFDQLTEAGNIGAGNAATSLSAILGKKIEMKVPSVKMVSFDEMIDLAGGPEKEVAGIFLRIDGEIKGSMFFILSLPQAEACVRLMTDNPSFSIYTTPLSKIGFSALQEIGNILSGSYLSAFSDFTGISLFPTVPSLCIDMAGAIISQGLFEVSQAGDQAIVIDTVLSSIGKKEILSIEAQFFVLPDPDSYDRLFESLREIQ</sequence>
<feature type="domain" description="CheC-like protein" evidence="3">
    <location>
        <begin position="15"/>
        <end position="46"/>
    </location>
</feature>
<dbReference type="AlphaFoldDB" id="A0A0C2RBQ2"/>
<comment type="caution">
    <text evidence="4">The sequence shown here is derived from an EMBL/GenBank/DDBJ whole genome shotgun (WGS) entry which is preliminary data.</text>
</comment>
<dbReference type="Proteomes" id="UP000031972">
    <property type="component" value="Unassembled WGS sequence"/>
</dbReference>
<dbReference type="SUPFAM" id="SSF103039">
    <property type="entry name" value="CheC-like"/>
    <property type="match status" value="1"/>
</dbReference>
<evidence type="ECO:0000256" key="1">
    <source>
        <dbReference type="ARBA" id="ARBA00022500"/>
    </source>
</evidence>
<evidence type="ECO:0000313" key="4">
    <source>
        <dbReference type="EMBL" id="KIL47740.1"/>
    </source>
</evidence>
<dbReference type="RefSeq" id="WP_041057531.1">
    <property type="nucleotide sequence ID" value="NZ_JXRR01000014.1"/>
</dbReference>
<evidence type="ECO:0000259" key="3">
    <source>
        <dbReference type="Pfam" id="PF04509"/>
    </source>
</evidence>
<dbReference type="InterPro" id="IPR028976">
    <property type="entry name" value="CheC-like_sf"/>
</dbReference>
<gene>
    <name evidence="4" type="ORF">KR50_19070</name>
</gene>